<evidence type="ECO:0000313" key="1">
    <source>
        <dbReference type="Proteomes" id="UP000504606"/>
    </source>
</evidence>
<dbReference type="OrthoDB" id="8181742at2759"/>
<accession>A0A6J1TQ83</accession>
<dbReference type="PANTHER" id="PTHR34924:SF1">
    <property type="entry name" value="PROTEIN FAM166C"/>
    <property type="match status" value="1"/>
</dbReference>
<sequence length="214" mass="24125">MAGSGATALLTSSADSHLPVALRPTFMGSRPPVSQGYGSLISKGSPYGGELFFHDYRNEAAVRASMPPYLYGCERTPYSARPDMVAADRVGNWERMLHQRRTPCSWIAPAQRAETDAFYMLCQQHRDQLRDHSGRLHPLDFFDVAATPFHCPVDMFTTYQRYPVMFTRYRNPQSQPLTFGRTLAVPPLPARSLVGDYNQYSDTQWKGSSKAMFT</sequence>
<dbReference type="GeneID" id="113217874"/>
<reference evidence="2" key="1">
    <citation type="submission" date="2025-08" db="UniProtKB">
        <authorList>
            <consortium name="RefSeq"/>
        </authorList>
    </citation>
    <scope>IDENTIFICATION</scope>
    <source>
        <tissue evidence="2">Whole organism</tissue>
    </source>
</reference>
<gene>
    <name evidence="2" type="primary">LOC113217874</name>
</gene>
<dbReference type="RefSeq" id="XP_026293735.1">
    <property type="nucleotide sequence ID" value="XM_026437950.2"/>
</dbReference>
<dbReference type="AlphaFoldDB" id="A0A6J1TQ83"/>
<dbReference type="KEGG" id="foc:113217874"/>
<name>A0A6J1TQ83_FRAOC</name>
<protein>
    <submittedName>
        <fullName evidence="2">Protein FAM166C B-like</fullName>
    </submittedName>
</protein>
<dbReference type="InterPro" id="IPR052329">
    <property type="entry name" value="CIMIP2C"/>
</dbReference>
<evidence type="ECO:0000313" key="2">
    <source>
        <dbReference type="RefSeq" id="XP_026293735.1"/>
    </source>
</evidence>
<proteinExistence type="predicted"/>
<keyword evidence="1" id="KW-1185">Reference proteome</keyword>
<dbReference type="Proteomes" id="UP000504606">
    <property type="component" value="Unplaced"/>
</dbReference>
<organism evidence="1 2">
    <name type="scientific">Frankliniella occidentalis</name>
    <name type="common">Western flower thrips</name>
    <name type="synonym">Euthrips occidentalis</name>
    <dbReference type="NCBI Taxonomy" id="133901"/>
    <lineage>
        <taxon>Eukaryota</taxon>
        <taxon>Metazoa</taxon>
        <taxon>Ecdysozoa</taxon>
        <taxon>Arthropoda</taxon>
        <taxon>Hexapoda</taxon>
        <taxon>Insecta</taxon>
        <taxon>Pterygota</taxon>
        <taxon>Neoptera</taxon>
        <taxon>Paraneoptera</taxon>
        <taxon>Thysanoptera</taxon>
        <taxon>Terebrantia</taxon>
        <taxon>Thripoidea</taxon>
        <taxon>Thripidae</taxon>
        <taxon>Frankliniella</taxon>
    </lineage>
</organism>
<dbReference type="PANTHER" id="PTHR34924">
    <property type="entry name" value="UPF0573 PROTEIN C2ORF70"/>
    <property type="match status" value="1"/>
</dbReference>